<evidence type="ECO:0000313" key="13">
    <source>
        <dbReference type="EMBL" id="SDS33925.1"/>
    </source>
</evidence>
<name>A0A1H1RE18_9GAMM</name>
<evidence type="ECO:0000256" key="7">
    <source>
        <dbReference type="ARBA" id="ARBA00023235"/>
    </source>
</evidence>
<evidence type="ECO:0000256" key="2">
    <source>
        <dbReference type="ARBA" id="ARBA00004496"/>
    </source>
</evidence>
<evidence type="ECO:0000313" key="14">
    <source>
        <dbReference type="Proteomes" id="UP000243413"/>
    </source>
</evidence>
<reference evidence="13" key="1">
    <citation type="submission" date="2016-10" db="EMBL/GenBank/DDBJ databases">
        <authorList>
            <person name="de Groot N.N."/>
        </authorList>
    </citation>
    <scope>NUCLEOTIDE SEQUENCE [LARGE SCALE GENOMIC DNA]</scope>
    <source>
        <strain evidence="13">JCM 14963</strain>
    </source>
</reference>
<dbReference type="RefSeq" id="WP_092285668.1">
    <property type="nucleotide sequence ID" value="NZ_BAABWD010000001.1"/>
</dbReference>
<protein>
    <recommendedName>
        <fullName evidence="10">Peptidyl-prolyl cis-trans isomerase</fullName>
        <ecNumber evidence="10">5.2.1.8</ecNumber>
    </recommendedName>
</protein>
<evidence type="ECO:0000256" key="1">
    <source>
        <dbReference type="ARBA" id="ARBA00000971"/>
    </source>
</evidence>
<dbReference type="PANTHER" id="PTHR47861:SF3">
    <property type="entry name" value="FKBP-TYPE PEPTIDYL-PROLYL CIS-TRANS ISOMERASE SLYD"/>
    <property type="match status" value="1"/>
</dbReference>
<dbReference type="EC" id="5.2.1.8" evidence="10"/>
<keyword evidence="7 9" id="KW-0413">Isomerase</keyword>
<keyword evidence="6" id="KW-0143">Chaperone</keyword>
<dbReference type="InterPro" id="IPR046357">
    <property type="entry name" value="PPIase_dom_sf"/>
</dbReference>
<dbReference type="OrthoDB" id="9808891at2"/>
<dbReference type="EMBL" id="LT629763">
    <property type="protein sequence ID" value="SDS33925.1"/>
    <property type="molecule type" value="Genomic_DNA"/>
</dbReference>
<dbReference type="Gene3D" id="3.10.50.40">
    <property type="match status" value="1"/>
</dbReference>
<dbReference type="AlphaFoldDB" id="A0A1H1RE18"/>
<gene>
    <name evidence="12" type="ORF">NBRC116187_14460</name>
    <name evidence="13" type="ORF">SAMN05216271_1699</name>
</gene>
<dbReference type="SUPFAM" id="SSF54534">
    <property type="entry name" value="FKBP-like"/>
    <property type="match status" value="1"/>
</dbReference>
<evidence type="ECO:0000256" key="3">
    <source>
        <dbReference type="ARBA" id="ARBA00006577"/>
    </source>
</evidence>
<keyword evidence="5 9" id="KW-0697">Rotamase</keyword>
<evidence type="ECO:0000256" key="10">
    <source>
        <dbReference type="RuleBase" id="RU003915"/>
    </source>
</evidence>
<dbReference type="InterPro" id="IPR001179">
    <property type="entry name" value="PPIase_FKBP_dom"/>
</dbReference>
<dbReference type="GO" id="GO:0003755">
    <property type="term" value="F:peptidyl-prolyl cis-trans isomerase activity"/>
    <property type="evidence" value="ECO:0007669"/>
    <property type="project" value="UniProtKB-UniRule"/>
</dbReference>
<dbReference type="Proteomes" id="UP000243413">
    <property type="component" value="Chromosome I"/>
</dbReference>
<evidence type="ECO:0000256" key="8">
    <source>
        <dbReference type="ARBA" id="ARBA00037071"/>
    </source>
</evidence>
<dbReference type="GO" id="GO:0005737">
    <property type="term" value="C:cytoplasm"/>
    <property type="evidence" value="ECO:0007669"/>
    <property type="project" value="UniProtKB-SubCell"/>
</dbReference>
<evidence type="ECO:0000256" key="6">
    <source>
        <dbReference type="ARBA" id="ARBA00023186"/>
    </source>
</evidence>
<reference evidence="12 15" key="3">
    <citation type="submission" date="2024-04" db="EMBL/GenBank/DDBJ databases">
        <title>Draft genome sequence of Halopseudomonas sabulinigri NBRC 116187.</title>
        <authorList>
            <person name="Miyakawa T."/>
            <person name="Kusuya Y."/>
            <person name="Miura T."/>
        </authorList>
    </citation>
    <scope>NUCLEOTIDE SEQUENCE [LARGE SCALE GENOMIC DNA]</scope>
    <source>
        <strain evidence="12 15">4NH20-0042</strain>
    </source>
</reference>
<dbReference type="PANTHER" id="PTHR47861">
    <property type="entry name" value="FKBP-TYPE PEPTIDYL-PROLYL CIS-TRANS ISOMERASE SLYD"/>
    <property type="match status" value="1"/>
</dbReference>
<evidence type="ECO:0000259" key="11">
    <source>
        <dbReference type="PROSITE" id="PS50059"/>
    </source>
</evidence>
<comment type="similarity">
    <text evidence="3 10">Belongs to the FKBP-type PPIase family.</text>
</comment>
<dbReference type="Pfam" id="PF00254">
    <property type="entry name" value="FKBP_C"/>
    <property type="match status" value="1"/>
</dbReference>
<proteinExistence type="inferred from homology"/>
<feature type="domain" description="PPIase FKBP-type" evidence="11">
    <location>
        <begin position="6"/>
        <end position="82"/>
    </location>
</feature>
<comment type="subcellular location">
    <subcellularLocation>
        <location evidence="2">Cytoplasm</location>
    </subcellularLocation>
</comment>
<keyword evidence="15" id="KW-1185">Reference proteome</keyword>
<dbReference type="GO" id="GO:0042026">
    <property type="term" value="P:protein refolding"/>
    <property type="evidence" value="ECO:0007669"/>
    <property type="project" value="UniProtKB-ARBA"/>
</dbReference>
<evidence type="ECO:0000256" key="4">
    <source>
        <dbReference type="ARBA" id="ARBA00022490"/>
    </source>
</evidence>
<comment type="function">
    <text evidence="8">Also involved in hydrogenase metallocenter assembly, probably by participating in the nickel insertion step. This function in hydrogenase biosynthesis requires chaperone activity and the presence of the metal-binding domain, but not PPIase activity.</text>
</comment>
<dbReference type="STRING" id="472181.SAMN05216271_1699"/>
<dbReference type="PROSITE" id="PS50059">
    <property type="entry name" value="FKBP_PPIASE"/>
    <property type="match status" value="1"/>
</dbReference>
<comment type="catalytic activity">
    <reaction evidence="1 9 10">
        <text>[protein]-peptidylproline (omega=180) = [protein]-peptidylproline (omega=0)</text>
        <dbReference type="Rhea" id="RHEA:16237"/>
        <dbReference type="Rhea" id="RHEA-COMP:10747"/>
        <dbReference type="Rhea" id="RHEA-COMP:10748"/>
        <dbReference type="ChEBI" id="CHEBI:83833"/>
        <dbReference type="ChEBI" id="CHEBI:83834"/>
        <dbReference type="EC" id="5.2.1.8"/>
    </reaction>
</comment>
<evidence type="ECO:0000313" key="15">
    <source>
        <dbReference type="Proteomes" id="UP001486808"/>
    </source>
</evidence>
<sequence>MQIAANKAVSIDYTLTNADGEVLDSSNGGAPLVYLHGAGNIIPGLEKALEGKQAGDAVNVTVEPAEAYGEFNAELIAVLGRNMFEGVDELEVGMQFHASGPDGSMQIVTIKALEGDEVTVDGNHPLAGEQLTFDVKVVEVREATDDEMAHGHIHGEGGVEH</sequence>
<evidence type="ECO:0000313" key="12">
    <source>
        <dbReference type="EMBL" id="GAA6131086.1"/>
    </source>
</evidence>
<reference evidence="14" key="2">
    <citation type="submission" date="2016-10" db="EMBL/GenBank/DDBJ databases">
        <authorList>
            <person name="Varghese N."/>
            <person name="Submissions S."/>
        </authorList>
    </citation>
    <scope>NUCLEOTIDE SEQUENCE [LARGE SCALE GENOMIC DNA]</scope>
    <source>
        <strain evidence="14">JCM 14963</strain>
    </source>
</reference>
<evidence type="ECO:0000256" key="9">
    <source>
        <dbReference type="PROSITE-ProRule" id="PRU00277"/>
    </source>
</evidence>
<organism evidence="13 14">
    <name type="scientific">Halopseudomonas sabulinigri</name>
    <dbReference type="NCBI Taxonomy" id="472181"/>
    <lineage>
        <taxon>Bacteria</taxon>
        <taxon>Pseudomonadati</taxon>
        <taxon>Pseudomonadota</taxon>
        <taxon>Gammaproteobacteria</taxon>
        <taxon>Pseudomonadales</taxon>
        <taxon>Pseudomonadaceae</taxon>
        <taxon>Halopseudomonas</taxon>
    </lineage>
</organism>
<dbReference type="EMBL" id="BAABWD010000001">
    <property type="protein sequence ID" value="GAA6131086.1"/>
    <property type="molecule type" value="Genomic_DNA"/>
</dbReference>
<evidence type="ECO:0000256" key="5">
    <source>
        <dbReference type="ARBA" id="ARBA00023110"/>
    </source>
</evidence>
<keyword evidence="4" id="KW-0963">Cytoplasm</keyword>
<accession>A0A1H1RE18</accession>
<dbReference type="Proteomes" id="UP001486808">
    <property type="component" value="Unassembled WGS sequence"/>
</dbReference>